<reference evidence="6 7" key="1">
    <citation type="submission" date="2018-07" db="EMBL/GenBank/DDBJ databases">
        <title>Chitinophaga K2CV101002-2 sp. nov., isolated from a monsoon evergreen broad-leaved forest soil.</title>
        <authorList>
            <person name="Lv Y."/>
        </authorList>
    </citation>
    <scope>NUCLEOTIDE SEQUENCE [LARGE SCALE GENOMIC DNA]</scope>
    <source>
        <strain evidence="6 7">GDMCC 1.1288</strain>
    </source>
</reference>
<name>A0A3E1YGM3_9BACT</name>
<comment type="similarity">
    <text evidence="1">Belongs to the ABC transporter superfamily.</text>
</comment>
<keyword evidence="3" id="KW-0547">Nucleotide-binding</keyword>
<dbReference type="PANTHER" id="PTHR43117">
    <property type="entry name" value="OSMOPROTECTANT IMPORT ATP-BINDING PROTEIN OSMV"/>
    <property type="match status" value="1"/>
</dbReference>
<dbReference type="InterPro" id="IPR027417">
    <property type="entry name" value="P-loop_NTPase"/>
</dbReference>
<proteinExistence type="inferred from homology"/>
<dbReference type="SMART" id="SM00382">
    <property type="entry name" value="AAA"/>
    <property type="match status" value="1"/>
</dbReference>
<feature type="domain" description="ABC transporter" evidence="5">
    <location>
        <begin position="2"/>
        <end position="237"/>
    </location>
</feature>
<dbReference type="OrthoDB" id="9782239at2"/>
<keyword evidence="2" id="KW-0813">Transport</keyword>
<dbReference type="InterPro" id="IPR003439">
    <property type="entry name" value="ABC_transporter-like_ATP-bd"/>
</dbReference>
<gene>
    <name evidence="6" type="ORF">DVR12_01645</name>
</gene>
<evidence type="ECO:0000313" key="6">
    <source>
        <dbReference type="EMBL" id="RFS26517.1"/>
    </source>
</evidence>
<dbReference type="PROSITE" id="PS50893">
    <property type="entry name" value="ABC_TRANSPORTER_2"/>
    <property type="match status" value="1"/>
</dbReference>
<dbReference type="GO" id="GO:0005524">
    <property type="term" value="F:ATP binding"/>
    <property type="evidence" value="ECO:0007669"/>
    <property type="project" value="UniProtKB-KW"/>
</dbReference>
<organism evidence="6 7">
    <name type="scientific">Chitinophaga silvatica</name>
    <dbReference type="NCBI Taxonomy" id="2282649"/>
    <lineage>
        <taxon>Bacteria</taxon>
        <taxon>Pseudomonadati</taxon>
        <taxon>Bacteroidota</taxon>
        <taxon>Chitinophagia</taxon>
        <taxon>Chitinophagales</taxon>
        <taxon>Chitinophagaceae</taxon>
        <taxon>Chitinophaga</taxon>
    </lineage>
</organism>
<evidence type="ECO:0000259" key="5">
    <source>
        <dbReference type="PROSITE" id="PS50893"/>
    </source>
</evidence>
<evidence type="ECO:0000313" key="7">
    <source>
        <dbReference type="Proteomes" id="UP000260644"/>
    </source>
</evidence>
<dbReference type="PROSITE" id="PS00211">
    <property type="entry name" value="ABC_TRANSPORTER_1"/>
    <property type="match status" value="1"/>
</dbReference>
<dbReference type="GO" id="GO:0016887">
    <property type="term" value="F:ATP hydrolysis activity"/>
    <property type="evidence" value="ECO:0007669"/>
    <property type="project" value="InterPro"/>
</dbReference>
<keyword evidence="7" id="KW-1185">Reference proteome</keyword>
<protein>
    <submittedName>
        <fullName evidence="6">ATP-binding cassette domain-containing protein</fullName>
    </submittedName>
</protein>
<evidence type="ECO:0000256" key="4">
    <source>
        <dbReference type="ARBA" id="ARBA00022840"/>
    </source>
</evidence>
<evidence type="ECO:0000256" key="1">
    <source>
        <dbReference type="ARBA" id="ARBA00005417"/>
    </source>
</evidence>
<evidence type="ECO:0000256" key="2">
    <source>
        <dbReference type="ARBA" id="ARBA00022448"/>
    </source>
</evidence>
<dbReference type="Pfam" id="PF00005">
    <property type="entry name" value="ABC_tran"/>
    <property type="match status" value="1"/>
</dbReference>
<dbReference type="GO" id="GO:0015697">
    <property type="term" value="P:quaternary ammonium group transport"/>
    <property type="evidence" value="ECO:0007669"/>
    <property type="project" value="UniProtKB-ARBA"/>
</dbReference>
<comment type="caution">
    <text evidence="6">The sequence shown here is derived from an EMBL/GenBank/DDBJ whole genome shotgun (WGS) entry which is preliminary data.</text>
</comment>
<dbReference type="EMBL" id="QPMM01000001">
    <property type="protein sequence ID" value="RFS26517.1"/>
    <property type="molecule type" value="Genomic_DNA"/>
</dbReference>
<dbReference type="InterPro" id="IPR017871">
    <property type="entry name" value="ABC_transporter-like_CS"/>
</dbReference>
<dbReference type="FunFam" id="3.40.50.300:FF:000425">
    <property type="entry name" value="Probable ABC transporter, ATP-binding subunit"/>
    <property type="match status" value="1"/>
</dbReference>
<dbReference type="PANTHER" id="PTHR43117:SF4">
    <property type="entry name" value="OSMOPROTECTANT IMPORT ATP-BINDING PROTEIN OSMV"/>
    <property type="match status" value="1"/>
</dbReference>
<dbReference type="Gene3D" id="3.40.50.300">
    <property type="entry name" value="P-loop containing nucleotide triphosphate hydrolases"/>
    <property type="match status" value="1"/>
</dbReference>
<dbReference type="AlphaFoldDB" id="A0A3E1YGM3"/>
<dbReference type="Proteomes" id="UP000260644">
    <property type="component" value="Unassembled WGS sequence"/>
</dbReference>
<dbReference type="RefSeq" id="WP_116973708.1">
    <property type="nucleotide sequence ID" value="NZ_QPMM01000001.1"/>
</dbReference>
<evidence type="ECO:0000256" key="3">
    <source>
        <dbReference type="ARBA" id="ARBA00022741"/>
    </source>
</evidence>
<keyword evidence="4 6" id="KW-0067">ATP-binding</keyword>
<accession>A0A3E1YGM3</accession>
<dbReference type="InterPro" id="IPR003593">
    <property type="entry name" value="AAA+_ATPase"/>
</dbReference>
<dbReference type="SUPFAM" id="SSF52540">
    <property type="entry name" value="P-loop containing nucleoside triphosphate hydrolases"/>
    <property type="match status" value="1"/>
</dbReference>
<sequence>MIKLSHVTKFFESGTEVVKDLSFDVADGETLVLLGTSGGGKTTTLRMINRLIDPDKGEIYINNQNIKQLSPISLRRKIGYVLQNTGLFPHYTVLENIGVVPTLLQWDKSSIEKRSVSLMEKLRLSPSEYANVYPHQLSGGQQQRVGLARALAADPPILLMDEPFGALDPLTRISVRKEFKNLDEIHNKIVILVTHDVEEAFELGTRIGLMNNGVMQQLGTPGELLFQPANDFVKSFLKPQQLELELRTVILNDIAEWLPDEDNEDQPSSLQPENTCWDALEQVSNQPATIQLQGKRKLINGNTLLQGIANYKNTYSHGRK</sequence>